<dbReference type="EMBL" id="JAARVD010000007">
    <property type="protein sequence ID" value="MBC1797819.1"/>
    <property type="molecule type" value="Genomic_DNA"/>
</dbReference>
<dbReference type="Proteomes" id="UP000553016">
    <property type="component" value="Unassembled WGS sequence"/>
</dbReference>
<evidence type="ECO:0000313" key="38">
    <source>
        <dbReference type="Proteomes" id="UP000565628"/>
    </source>
</evidence>
<gene>
    <name evidence="2" type="ORF">EP57_00450</name>
    <name evidence="4" type="ORF">HB759_14225</name>
    <name evidence="3" type="ORF">HB811_15915</name>
    <name evidence="5" type="ORF">HB836_00325</name>
    <name evidence="6" type="ORF">HB902_03755</name>
    <name evidence="8" type="ORF">HB904_01830</name>
    <name evidence="7" type="ORF">HB907_06055</name>
    <name evidence="21" type="ORF">HBP98_13850</name>
    <name evidence="9" type="ORF">HCA46_06400</name>
    <name evidence="10" type="ORF">HCA52_04865</name>
    <name evidence="11" type="ORF">HCA55_13850</name>
    <name evidence="12" type="ORF">HCA78_07130</name>
    <name evidence="13" type="ORF">HCB06_13760</name>
    <name evidence="17" type="ORF">HCB25_14130</name>
    <name evidence="14" type="ORF">HCB26_13745</name>
    <name evidence="15" type="ORF">HCB27_07850</name>
    <name evidence="16" type="ORF">HCB35_14630</name>
    <name evidence="18" type="ORF">HCB69_03315</name>
    <name evidence="19" type="ORF">HCC36_09850</name>
    <name evidence="20" type="ORF">HCJ81_11660</name>
</gene>
<evidence type="ECO:0000313" key="12">
    <source>
        <dbReference type="EMBL" id="MBC2003529.1"/>
    </source>
</evidence>
<keyword evidence="1" id="KW-0812">Transmembrane</keyword>
<evidence type="ECO:0000313" key="19">
    <source>
        <dbReference type="EMBL" id="MBC2293532.1"/>
    </source>
</evidence>
<evidence type="ECO:0000313" key="39">
    <source>
        <dbReference type="Proteomes" id="UP000574104"/>
    </source>
</evidence>
<keyword evidence="1" id="KW-1133">Transmembrane helix</keyword>
<sequence>MFLYVVYAVFGVIALLAFNLLVERYATKQDFNPKQCQLFYRIVNISVLLLLFSATLDGIMLS</sequence>
<dbReference type="Proteomes" id="UP000541955">
    <property type="component" value="Unassembled WGS sequence"/>
</dbReference>
<dbReference type="Proteomes" id="UP000029844">
    <property type="component" value="Unassembled WGS sequence"/>
</dbReference>
<evidence type="ECO:0000313" key="21">
    <source>
        <dbReference type="EMBL" id="MBC2373093.1"/>
    </source>
</evidence>
<dbReference type="Proteomes" id="UP000529446">
    <property type="component" value="Unassembled WGS sequence"/>
</dbReference>
<dbReference type="EMBL" id="JAARSH010000001">
    <property type="protein sequence ID" value="MBC1614921.1"/>
    <property type="molecule type" value="Genomic_DNA"/>
</dbReference>
<dbReference type="EMBL" id="JAAROL010000006">
    <property type="protein sequence ID" value="MBC1333099.1"/>
    <property type="molecule type" value="Genomic_DNA"/>
</dbReference>
<dbReference type="GeneID" id="58715919"/>
<evidence type="ECO:0000313" key="31">
    <source>
        <dbReference type="Proteomes" id="UP000544413"/>
    </source>
</evidence>
<evidence type="ECO:0000313" key="18">
    <source>
        <dbReference type="EMBL" id="MBC2283395.1"/>
    </source>
</evidence>
<dbReference type="AlphaFoldDB" id="A0A099WLZ1"/>
<evidence type="ECO:0000313" key="11">
    <source>
        <dbReference type="EMBL" id="MBC1797819.1"/>
    </source>
</evidence>
<evidence type="ECO:0000313" key="8">
    <source>
        <dbReference type="EMBL" id="MBC1614921.1"/>
    </source>
</evidence>
<evidence type="ECO:0000313" key="34">
    <source>
        <dbReference type="Proteomes" id="UP000547643"/>
    </source>
</evidence>
<dbReference type="EMBL" id="JAARZT010000017">
    <property type="protein sequence ID" value="MBC2293532.1"/>
    <property type="molecule type" value="Genomic_DNA"/>
</dbReference>
<evidence type="ECO:0000313" key="33">
    <source>
        <dbReference type="Proteomes" id="UP000546806"/>
    </source>
</evidence>
<dbReference type="Proteomes" id="UP000519573">
    <property type="component" value="Unassembled WGS sequence"/>
</dbReference>
<feature type="transmembrane region" description="Helical" evidence="1">
    <location>
        <begin position="38"/>
        <end position="56"/>
    </location>
</feature>
<evidence type="ECO:0000313" key="13">
    <source>
        <dbReference type="EMBL" id="MBC2117693.1"/>
    </source>
</evidence>
<evidence type="ECO:0000313" key="20">
    <source>
        <dbReference type="EMBL" id="MBC2311549.1"/>
    </source>
</evidence>
<dbReference type="EMBL" id="JAARRU010000001">
    <property type="protein sequence ID" value="MBC1564965.1"/>
    <property type="molecule type" value="Genomic_DNA"/>
</dbReference>
<evidence type="ECO:0000313" key="36">
    <source>
        <dbReference type="Proteomes" id="UP000550367"/>
    </source>
</evidence>
<feature type="transmembrane region" description="Helical" evidence="1">
    <location>
        <begin position="6"/>
        <end position="26"/>
    </location>
</feature>
<accession>A0A099WLZ1</accession>
<evidence type="ECO:0000313" key="17">
    <source>
        <dbReference type="EMBL" id="MBC2245218.1"/>
    </source>
</evidence>
<keyword evidence="1" id="KW-0472">Membrane</keyword>
<dbReference type="Proteomes" id="UP000546244">
    <property type="component" value="Unassembled WGS sequence"/>
</dbReference>
<evidence type="ECO:0000313" key="37">
    <source>
        <dbReference type="Proteomes" id="UP000553016"/>
    </source>
</evidence>
<dbReference type="EMBL" id="JAARVG010000003">
    <property type="protein sequence ID" value="MBC1792746.1"/>
    <property type="molecule type" value="Genomic_DNA"/>
</dbReference>
<dbReference type="EMBL" id="JAARWW010000003">
    <property type="protein sequence ID" value="MBC2003529.1"/>
    <property type="molecule type" value="Genomic_DNA"/>
</dbReference>
<reference evidence="2 22" key="1">
    <citation type="submission" date="2014-05" db="EMBL/GenBank/DDBJ databases">
        <title>Novel Listeriaceae from food processing environments.</title>
        <authorList>
            <person name="den Bakker H.C."/>
        </authorList>
    </citation>
    <scope>NUCLEOTIDE SEQUENCE [LARGE SCALE GENOMIC DNA]</scope>
    <source>
        <strain evidence="2 22">FSL A5-0281</strain>
    </source>
</reference>
<dbReference type="EMBL" id="JNFA01000001">
    <property type="protein sequence ID" value="KGL45503.1"/>
    <property type="molecule type" value="Genomic_DNA"/>
</dbReference>
<dbReference type="Proteomes" id="UP000539064">
    <property type="component" value="Unassembled WGS sequence"/>
</dbReference>
<dbReference type="EMBL" id="JAARYY010000009">
    <property type="protein sequence ID" value="MBC2245218.1"/>
    <property type="molecule type" value="Genomic_DNA"/>
</dbReference>
<evidence type="ECO:0000313" key="40">
    <source>
        <dbReference type="Proteomes" id="UP000585696"/>
    </source>
</evidence>
<evidence type="ECO:0000313" key="22">
    <source>
        <dbReference type="Proteomes" id="UP000029844"/>
    </source>
</evidence>
<evidence type="ECO:0000256" key="1">
    <source>
        <dbReference type="SAM" id="Phobius"/>
    </source>
</evidence>
<evidence type="ECO:0000313" key="41">
    <source>
        <dbReference type="Proteomes" id="UP000586951"/>
    </source>
</evidence>
<dbReference type="Proteomes" id="UP000547643">
    <property type="component" value="Unassembled WGS sequence"/>
</dbReference>
<dbReference type="OrthoDB" id="2361875at2"/>
<dbReference type="Proteomes" id="UP000546806">
    <property type="component" value="Unassembled WGS sequence"/>
</dbReference>
<evidence type="ECO:0000313" key="28">
    <source>
        <dbReference type="Proteomes" id="UP000541955"/>
    </source>
</evidence>
<evidence type="ECO:0000313" key="3">
    <source>
        <dbReference type="EMBL" id="MBC1318264.1"/>
    </source>
</evidence>
<evidence type="ECO:0000313" key="4">
    <source>
        <dbReference type="EMBL" id="MBC1333099.1"/>
    </source>
</evidence>
<dbReference type="Proteomes" id="UP000574104">
    <property type="component" value="Unassembled WGS sequence"/>
</dbReference>
<dbReference type="EMBL" id="JAARPT010000001">
    <property type="protein sequence ID" value="MBC1400020.1"/>
    <property type="molecule type" value="Genomic_DNA"/>
</dbReference>
<evidence type="ECO:0000313" key="24">
    <source>
        <dbReference type="Proteomes" id="UP000529446"/>
    </source>
</evidence>
<reference evidence="23 24" key="2">
    <citation type="submission" date="2020-03" db="EMBL/GenBank/DDBJ databases">
        <title>Soil Listeria distribution.</title>
        <authorList>
            <person name="Liao J."/>
            <person name="Wiedmann M."/>
        </authorList>
    </citation>
    <scope>NUCLEOTIDE SEQUENCE [LARGE SCALE GENOMIC DNA]</scope>
    <source>
        <strain evidence="20 38">FSL L7-0039</strain>
        <strain evidence="19 29">FSL L7-0051</strain>
        <strain evidence="18 40">FSL L7-0054</strain>
        <strain evidence="16 37">FSL L7-0149</strain>
        <strain evidence="17 36">FSL L7-0153</strain>
        <strain evidence="14 23">FSL L7-0245</strain>
        <strain evidence="15 27">FSL L7-0259</strain>
        <strain evidence="13 24">FSL L7-0360</strain>
        <strain evidence="12 33">FSL L7-0435</strain>
        <strain evidence="10 26">FSL L7-0978</strain>
        <strain evidence="11 35">FSL L7-0990</strain>
        <strain evidence="9 34">FSL L7-1017</strain>
        <strain evidence="8 39">FSL L7-1299</strain>
        <strain evidence="6 28">FSL L7-1387</strain>
        <strain evidence="7 41">FSL L7-1427</strain>
        <strain evidence="5 31">FSL L7-1658</strain>
        <strain evidence="3 30">FSL L7-1816</strain>
        <strain evidence="4 25">FSL L7-1833</strain>
        <strain evidence="21 32">FSL L7-1850</strain>
    </source>
</reference>
<organism evidence="2 22">
    <name type="scientific">Listeria booriae</name>
    <dbReference type="NCBI Taxonomy" id="1552123"/>
    <lineage>
        <taxon>Bacteria</taxon>
        <taxon>Bacillati</taxon>
        <taxon>Bacillota</taxon>
        <taxon>Bacilli</taxon>
        <taxon>Bacillales</taxon>
        <taxon>Listeriaceae</taxon>
        <taxon>Listeria</taxon>
    </lineage>
</organism>
<dbReference type="Proteomes" id="UP000543005">
    <property type="component" value="Unassembled WGS sequence"/>
</dbReference>
<evidence type="ECO:0000313" key="26">
    <source>
        <dbReference type="Proteomes" id="UP000539064"/>
    </source>
</evidence>
<evidence type="ECO:0000313" key="15">
    <source>
        <dbReference type="EMBL" id="MBC2176525.1"/>
    </source>
</evidence>
<dbReference type="EMBL" id="JAARYD010000003">
    <property type="protein sequence ID" value="MBC2176525.1"/>
    <property type="molecule type" value="Genomic_DNA"/>
</dbReference>
<dbReference type="EMBL" id="JAARZA010000007">
    <property type="protein sequence ID" value="MBC2241714.1"/>
    <property type="molecule type" value="Genomic_DNA"/>
</dbReference>
<evidence type="ECO:0000313" key="35">
    <source>
        <dbReference type="Proteomes" id="UP000548082"/>
    </source>
</evidence>
<evidence type="ECO:0000313" key="32">
    <source>
        <dbReference type="Proteomes" id="UP000546244"/>
    </source>
</evidence>
<evidence type="ECO:0000313" key="14">
    <source>
        <dbReference type="EMBL" id="MBC2167634.1"/>
    </source>
</evidence>
<evidence type="ECO:0000313" key="29">
    <source>
        <dbReference type="Proteomes" id="UP000543005"/>
    </source>
</evidence>
<dbReference type="Proteomes" id="UP000541735">
    <property type="component" value="Unassembled WGS sequence"/>
</dbReference>
<dbReference type="Proteomes" id="UP000586951">
    <property type="component" value="Unassembled WGS sequence"/>
</dbReference>
<dbReference type="Proteomes" id="UP000532866">
    <property type="component" value="Unassembled WGS sequence"/>
</dbReference>
<evidence type="ECO:0000313" key="30">
    <source>
        <dbReference type="Proteomes" id="UP000543379"/>
    </source>
</evidence>
<dbReference type="Proteomes" id="UP000565628">
    <property type="component" value="Unassembled WGS sequence"/>
</dbReference>
<dbReference type="Proteomes" id="UP000585696">
    <property type="component" value="Unassembled WGS sequence"/>
</dbReference>
<evidence type="ECO:0000313" key="7">
    <source>
        <dbReference type="EMBL" id="MBC1564965.1"/>
    </source>
</evidence>
<comment type="caution">
    <text evidence="2">The sequence shown here is derived from an EMBL/GenBank/DDBJ whole genome shotgun (WGS) entry which is preliminary data.</text>
</comment>
<evidence type="ECO:0000313" key="23">
    <source>
        <dbReference type="Proteomes" id="UP000519573"/>
    </source>
</evidence>
<dbReference type="Proteomes" id="UP000550367">
    <property type="component" value="Unassembled WGS sequence"/>
</dbReference>
<proteinExistence type="predicted"/>
<evidence type="ECO:0000313" key="9">
    <source>
        <dbReference type="EMBL" id="MBC1778469.1"/>
    </source>
</evidence>
<dbReference type="Proteomes" id="UP000548082">
    <property type="component" value="Unassembled WGS sequence"/>
</dbReference>
<evidence type="ECO:0000313" key="5">
    <source>
        <dbReference type="EMBL" id="MBC1400020.1"/>
    </source>
</evidence>
<evidence type="ECO:0000313" key="6">
    <source>
        <dbReference type="EMBL" id="MBC1561177.1"/>
    </source>
</evidence>
<evidence type="ECO:0000313" key="2">
    <source>
        <dbReference type="EMBL" id="KGL45503.1"/>
    </source>
</evidence>
<evidence type="ECO:0000313" key="25">
    <source>
        <dbReference type="Proteomes" id="UP000532866"/>
    </source>
</evidence>
<dbReference type="EMBL" id="JAARYH010000006">
    <property type="protein sequence ID" value="MBC2167634.1"/>
    <property type="molecule type" value="Genomic_DNA"/>
</dbReference>
<dbReference type="EMBL" id="JAASWV010000016">
    <property type="protein sequence ID" value="MBC2311549.1"/>
    <property type="molecule type" value="Genomic_DNA"/>
</dbReference>
<evidence type="ECO:0000313" key="10">
    <source>
        <dbReference type="EMBL" id="MBC1792746.1"/>
    </source>
</evidence>
<dbReference type="eggNOG" id="ENOG5034AUK">
    <property type="taxonomic scope" value="Bacteria"/>
</dbReference>
<dbReference type="RefSeq" id="WP_036083105.1">
    <property type="nucleotide sequence ID" value="NZ_CBCSHQ010000002.1"/>
</dbReference>
<protein>
    <submittedName>
        <fullName evidence="2">Uncharacterized protein</fullName>
    </submittedName>
</protein>
<dbReference type="EMBL" id="JAARUV010000001">
    <property type="protein sequence ID" value="MBC1778469.1"/>
    <property type="molecule type" value="Genomic_DNA"/>
</dbReference>
<dbReference type="EMBL" id="JAAROV010000006">
    <property type="protein sequence ID" value="MBC1318264.1"/>
    <property type="molecule type" value="Genomic_DNA"/>
</dbReference>
<evidence type="ECO:0000313" key="16">
    <source>
        <dbReference type="EMBL" id="MBC2241714.1"/>
    </source>
</evidence>
<dbReference type="EMBL" id="JAARMV010000003">
    <property type="protein sequence ID" value="MBC2373093.1"/>
    <property type="molecule type" value="Genomic_DNA"/>
</dbReference>
<keyword evidence="22" id="KW-1185">Reference proteome</keyword>
<dbReference type="EMBL" id="JAARRW010000001">
    <property type="protein sequence ID" value="MBC1561177.1"/>
    <property type="molecule type" value="Genomic_DNA"/>
</dbReference>
<dbReference type="EMBL" id="JAARXI010000007">
    <property type="protein sequence ID" value="MBC2117693.1"/>
    <property type="molecule type" value="Genomic_DNA"/>
</dbReference>
<dbReference type="STRING" id="1552123.EP57_00450"/>
<dbReference type="EMBL" id="JAARZS010000006">
    <property type="protein sequence ID" value="MBC2283395.1"/>
    <property type="molecule type" value="Genomic_DNA"/>
</dbReference>
<dbReference type="Proteomes" id="UP000544413">
    <property type="component" value="Unassembled WGS sequence"/>
</dbReference>
<name>A0A099WLZ1_9LIST</name>
<evidence type="ECO:0000313" key="27">
    <source>
        <dbReference type="Proteomes" id="UP000541735"/>
    </source>
</evidence>
<dbReference type="Proteomes" id="UP000543379">
    <property type="component" value="Unassembled WGS sequence"/>
</dbReference>